<proteinExistence type="predicted"/>
<name>A0ABR2RZL2_9ROSI</name>
<accession>A0ABR2RZL2</accession>
<dbReference type="EMBL" id="JBBPBN010000019">
    <property type="protein sequence ID" value="KAK9018317.1"/>
    <property type="molecule type" value="Genomic_DNA"/>
</dbReference>
<keyword evidence="2" id="KW-1185">Reference proteome</keyword>
<organism evidence="1 2">
    <name type="scientific">Hibiscus sabdariffa</name>
    <name type="common">roselle</name>
    <dbReference type="NCBI Taxonomy" id="183260"/>
    <lineage>
        <taxon>Eukaryota</taxon>
        <taxon>Viridiplantae</taxon>
        <taxon>Streptophyta</taxon>
        <taxon>Embryophyta</taxon>
        <taxon>Tracheophyta</taxon>
        <taxon>Spermatophyta</taxon>
        <taxon>Magnoliopsida</taxon>
        <taxon>eudicotyledons</taxon>
        <taxon>Gunneridae</taxon>
        <taxon>Pentapetalae</taxon>
        <taxon>rosids</taxon>
        <taxon>malvids</taxon>
        <taxon>Malvales</taxon>
        <taxon>Malvaceae</taxon>
        <taxon>Malvoideae</taxon>
        <taxon>Hibiscus</taxon>
    </lineage>
</organism>
<protein>
    <submittedName>
        <fullName evidence="1">Uncharacterized protein</fullName>
    </submittedName>
</protein>
<gene>
    <name evidence="1" type="ORF">V6N11_001293</name>
</gene>
<reference evidence="1 2" key="1">
    <citation type="journal article" date="2024" name="G3 (Bethesda)">
        <title>Genome assembly of Hibiscus sabdariffa L. provides insights into metabolisms of medicinal natural products.</title>
        <authorList>
            <person name="Kim T."/>
        </authorList>
    </citation>
    <scope>NUCLEOTIDE SEQUENCE [LARGE SCALE GENOMIC DNA]</scope>
    <source>
        <strain evidence="1">TK-2024</strain>
        <tissue evidence="1">Old leaves</tissue>
    </source>
</reference>
<sequence>MIIGLENQVVLLPPNPIAVADMVMNFRRLGLAKNFFLEYLPTTAVKAPLALHPLGMIDHARNGRITGSFQLDATSQGEGPCPRGGRCGPYFSLLSNGKENLAWIDHSTGDTILELLSLPFDEWFFQNIRPKSKFTVDHAKRGYFIDAIKWNFGEQRRQSCGEICSNYITPQNRGQKH</sequence>
<comment type="caution">
    <text evidence="1">The sequence shown here is derived from an EMBL/GenBank/DDBJ whole genome shotgun (WGS) entry which is preliminary data.</text>
</comment>
<evidence type="ECO:0000313" key="1">
    <source>
        <dbReference type="EMBL" id="KAK9018317.1"/>
    </source>
</evidence>
<dbReference type="Proteomes" id="UP001396334">
    <property type="component" value="Unassembled WGS sequence"/>
</dbReference>
<evidence type="ECO:0000313" key="2">
    <source>
        <dbReference type="Proteomes" id="UP001396334"/>
    </source>
</evidence>